<evidence type="ECO:0000256" key="12">
    <source>
        <dbReference type="NCBIfam" id="TIGR00416"/>
    </source>
</evidence>
<dbReference type="PANTHER" id="PTHR32472:SF10">
    <property type="entry name" value="DNA REPAIR PROTEIN RADA-LIKE PROTEIN"/>
    <property type="match status" value="1"/>
</dbReference>
<feature type="domain" description="RecA family profile 1" evidence="14">
    <location>
        <begin position="65"/>
        <end position="213"/>
    </location>
</feature>
<dbReference type="GO" id="GO:0000725">
    <property type="term" value="P:recombinational repair"/>
    <property type="evidence" value="ECO:0007669"/>
    <property type="project" value="UniProtKB-UniRule"/>
</dbReference>
<evidence type="ECO:0000259" key="14">
    <source>
        <dbReference type="PROSITE" id="PS50162"/>
    </source>
</evidence>
<dbReference type="RefSeq" id="WP_003515871.1">
    <property type="nucleotide sequence ID" value="NZ_CP013828.1"/>
</dbReference>
<keyword evidence="7 11" id="KW-0067">ATP-binding</keyword>
<dbReference type="PROSITE" id="PS50162">
    <property type="entry name" value="RECA_2"/>
    <property type="match status" value="1"/>
</dbReference>
<evidence type="ECO:0000256" key="4">
    <source>
        <dbReference type="ARBA" id="ARBA00022771"/>
    </source>
</evidence>
<keyword evidence="8 11" id="KW-0346">Stress response</keyword>
<keyword evidence="9 11" id="KW-0238">DNA-binding</keyword>
<dbReference type="InterPro" id="IPR020568">
    <property type="entry name" value="Ribosomal_Su5_D2-typ_SF"/>
</dbReference>
<comment type="function">
    <text evidence="13">DNA-dependent ATPase involved in processing of recombination intermediates, plays a role in repairing DNA breaks. Stimulates the branch migration of RecA-mediated strand transfer reactions, allowing the 3' invading strand to extend heteroduplex DNA faster. Binds ssDNA in the presence of ADP but not other nucleotides, has ATPase activity that is stimulated by ssDNA and various branched DNA structures, but inhibited by SSB. Does not have RecA's homology-searching function.</text>
</comment>
<name>A0AB36TKT2_ACETH</name>
<evidence type="ECO:0000256" key="2">
    <source>
        <dbReference type="ARBA" id="ARBA00022741"/>
    </source>
</evidence>
<dbReference type="Pfam" id="PF13481">
    <property type="entry name" value="AAA_25"/>
    <property type="match status" value="1"/>
</dbReference>
<comment type="caution">
    <text evidence="15">The sequence shown here is derived from an EMBL/GenBank/DDBJ whole genome shotgun (WGS) entry which is preliminary data.</text>
</comment>
<dbReference type="AlphaFoldDB" id="A0AB36TKT2"/>
<keyword evidence="1 11" id="KW-0479">Metal-binding</keyword>
<dbReference type="GO" id="GO:0005524">
    <property type="term" value="F:ATP binding"/>
    <property type="evidence" value="ECO:0007669"/>
    <property type="project" value="UniProtKB-UniRule"/>
</dbReference>
<dbReference type="InterPro" id="IPR027417">
    <property type="entry name" value="P-loop_NTPase"/>
</dbReference>
<dbReference type="InterPro" id="IPR003593">
    <property type="entry name" value="AAA+_ATPase"/>
</dbReference>
<dbReference type="CDD" id="cd01121">
    <property type="entry name" value="RadA_SMS_N"/>
    <property type="match status" value="1"/>
</dbReference>
<keyword evidence="2 11" id="KW-0547">Nucleotide-binding</keyword>
<dbReference type="PANTHER" id="PTHR32472">
    <property type="entry name" value="DNA REPAIR PROTEIN RADA"/>
    <property type="match status" value="1"/>
</dbReference>
<dbReference type="HAMAP" id="MF_01498">
    <property type="entry name" value="RadA_bact"/>
    <property type="match status" value="1"/>
</dbReference>
<feature type="short sequence motif" description="RadA KNRFG motif" evidence="11">
    <location>
        <begin position="250"/>
        <end position="254"/>
    </location>
</feature>
<keyword evidence="6 13" id="KW-0862">Zinc</keyword>
<dbReference type="Gene3D" id="3.40.50.300">
    <property type="entry name" value="P-loop containing nucleotide triphosphate hydrolases"/>
    <property type="match status" value="1"/>
</dbReference>
<evidence type="ECO:0000313" key="16">
    <source>
        <dbReference type="Proteomes" id="UP000223596"/>
    </source>
</evidence>
<sequence length="454" mass="50038">MPKQKSFYVCQECGYESIGWMGKCPSCNQWNTFVEEIQEPKSKSRSGAVSINVKPVNINDIEADTEERYLTGIKEMDRVLGGGIVKGSLILVGGDPGIGKSTLLLQICDKIKTNAKILYVSGEESIKQIKLRADRLNVRNPNLLMLSETNFKVIQALSETERPDLIVIDSIQTMFNDELPSAPGSVSQVREITSGLMRIAKTLNIAIIIVGHVTKEGAIAGPRVLEHMVDTVLYFEGERHLSYRILRAVKNRFGSTNEIGIFEMRDVGLVEVENPSSMLLSERTESVPGSVAVATLEGTRPMLIEIQALVCPTSFGMPRRMATGLDYNRITLLMAVLEKRVGMQLHNYDAYVNVVGGLKIDEPACDLGVVTAIASSFRNIPVDMDTVLIGEVGLTGEVRAVSQIDKRIREAVRIGFKNCVVPAGNMKVIKQMKDINNINVKFVENVQEALNIIL</sequence>
<dbReference type="GO" id="GO:0005829">
    <property type="term" value="C:cytosol"/>
    <property type="evidence" value="ECO:0007669"/>
    <property type="project" value="TreeGrafter"/>
</dbReference>
<reference evidence="15 16" key="1">
    <citation type="submission" date="2017-09" db="EMBL/GenBank/DDBJ databases">
        <title>Evaluation of Pacific Biosciences Sequencing Technology to Finishing C. thermocellum Genome Sequences.</title>
        <authorList>
            <person name="Brown S."/>
        </authorList>
    </citation>
    <scope>NUCLEOTIDE SEQUENCE [LARGE SCALE GENOMIC DNA]</scope>
    <source>
        <strain evidence="15 16">AD2</strain>
    </source>
</reference>
<dbReference type="SMART" id="SM00382">
    <property type="entry name" value="AAA"/>
    <property type="match status" value="1"/>
</dbReference>
<accession>A0AB36TKT2</accession>
<evidence type="ECO:0000256" key="3">
    <source>
        <dbReference type="ARBA" id="ARBA00022763"/>
    </source>
</evidence>
<evidence type="ECO:0000256" key="5">
    <source>
        <dbReference type="ARBA" id="ARBA00022801"/>
    </source>
</evidence>
<dbReference type="InterPro" id="IPR014721">
    <property type="entry name" value="Ribsml_uS5_D2-typ_fold_subgr"/>
</dbReference>
<dbReference type="InterPro" id="IPR008269">
    <property type="entry name" value="Lon_proteolytic"/>
</dbReference>
<dbReference type="EMBL" id="PDBW01000001">
    <property type="protein sequence ID" value="PFH03750.1"/>
    <property type="molecule type" value="Genomic_DNA"/>
</dbReference>
<dbReference type="SUPFAM" id="SSF54211">
    <property type="entry name" value="Ribosomal protein S5 domain 2-like"/>
    <property type="match status" value="1"/>
</dbReference>
<dbReference type="FunFam" id="3.40.50.300:FF:000050">
    <property type="entry name" value="DNA repair protein RadA"/>
    <property type="match status" value="1"/>
</dbReference>
<comment type="similarity">
    <text evidence="11 13">Belongs to the RecA family. RadA subfamily.</text>
</comment>
<dbReference type="GO" id="GO:0140664">
    <property type="term" value="F:ATP-dependent DNA damage sensor activity"/>
    <property type="evidence" value="ECO:0007669"/>
    <property type="project" value="InterPro"/>
</dbReference>
<dbReference type="NCBIfam" id="TIGR00416">
    <property type="entry name" value="sms"/>
    <property type="match status" value="1"/>
</dbReference>
<evidence type="ECO:0000256" key="1">
    <source>
        <dbReference type="ARBA" id="ARBA00022723"/>
    </source>
</evidence>
<evidence type="ECO:0000256" key="13">
    <source>
        <dbReference type="RuleBase" id="RU003555"/>
    </source>
</evidence>
<evidence type="ECO:0000256" key="7">
    <source>
        <dbReference type="ARBA" id="ARBA00022840"/>
    </source>
</evidence>
<evidence type="ECO:0000256" key="10">
    <source>
        <dbReference type="ARBA" id="ARBA00023204"/>
    </source>
</evidence>
<dbReference type="InterPro" id="IPR041166">
    <property type="entry name" value="Rubredoxin_2"/>
</dbReference>
<dbReference type="Gene3D" id="3.30.230.10">
    <property type="match status" value="1"/>
</dbReference>
<keyword evidence="3 11" id="KW-0227">DNA damage</keyword>
<dbReference type="SUPFAM" id="SSF52540">
    <property type="entry name" value="P-loop containing nucleoside triphosphate hydrolases"/>
    <property type="match status" value="1"/>
</dbReference>
<dbReference type="GO" id="GO:0006508">
    <property type="term" value="P:proteolysis"/>
    <property type="evidence" value="ECO:0007669"/>
    <property type="project" value="InterPro"/>
</dbReference>
<dbReference type="InterPro" id="IPR004504">
    <property type="entry name" value="DNA_repair_RadA"/>
</dbReference>
<dbReference type="GO" id="GO:0004176">
    <property type="term" value="F:ATP-dependent peptidase activity"/>
    <property type="evidence" value="ECO:0007669"/>
    <property type="project" value="InterPro"/>
</dbReference>
<organism evidence="15 16">
    <name type="scientific">Acetivibrio thermocellus AD2</name>
    <dbReference type="NCBI Taxonomy" id="1138384"/>
    <lineage>
        <taxon>Bacteria</taxon>
        <taxon>Bacillati</taxon>
        <taxon>Bacillota</taxon>
        <taxon>Clostridia</taxon>
        <taxon>Eubacteriales</taxon>
        <taxon>Oscillospiraceae</taxon>
        <taxon>Acetivibrio</taxon>
    </lineage>
</organism>
<evidence type="ECO:0000256" key="8">
    <source>
        <dbReference type="ARBA" id="ARBA00023016"/>
    </source>
</evidence>
<evidence type="ECO:0000313" key="15">
    <source>
        <dbReference type="EMBL" id="PFH03750.1"/>
    </source>
</evidence>
<dbReference type="Proteomes" id="UP000223596">
    <property type="component" value="Unassembled WGS sequence"/>
</dbReference>
<protein>
    <recommendedName>
        <fullName evidence="11 12">DNA repair protein RadA</fullName>
    </recommendedName>
</protein>
<evidence type="ECO:0000256" key="9">
    <source>
        <dbReference type="ARBA" id="ARBA00023125"/>
    </source>
</evidence>
<proteinExistence type="inferred from homology"/>
<evidence type="ECO:0000256" key="11">
    <source>
        <dbReference type="HAMAP-Rule" id="MF_01498"/>
    </source>
</evidence>
<comment type="domain">
    <text evidence="11">The middle region has homology to RecA with ATPase motifs including the RadA KNRFG motif, while the C-terminus is homologous to Lon protease.</text>
</comment>
<dbReference type="InterPro" id="IPR020588">
    <property type="entry name" value="RecA_ATP-bd"/>
</dbReference>
<dbReference type="Pfam" id="PF05362">
    <property type="entry name" value="Lon_C"/>
    <property type="match status" value="1"/>
</dbReference>
<keyword evidence="10 11" id="KW-0234">DNA repair</keyword>
<dbReference type="GO" id="GO:0004252">
    <property type="term" value="F:serine-type endopeptidase activity"/>
    <property type="evidence" value="ECO:0007669"/>
    <property type="project" value="InterPro"/>
</dbReference>
<feature type="region of interest" description="Lon-protease-like" evidence="11">
    <location>
        <begin position="349"/>
        <end position="454"/>
    </location>
</feature>
<keyword evidence="4 13" id="KW-0863">Zinc-finger</keyword>
<dbReference type="Pfam" id="PF18073">
    <property type="entry name" value="Zn_ribbon_LapB"/>
    <property type="match status" value="1"/>
</dbReference>
<dbReference type="GO" id="GO:0008270">
    <property type="term" value="F:zinc ion binding"/>
    <property type="evidence" value="ECO:0007669"/>
    <property type="project" value="UniProtKB-KW"/>
</dbReference>
<dbReference type="PRINTS" id="PR01874">
    <property type="entry name" value="DNAREPAIRADA"/>
</dbReference>
<gene>
    <name evidence="11" type="primary">radA</name>
    <name evidence="15" type="ORF">M972_112564</name>
</gene>
<feature type="binding site" evidence="11">
    <location>
        <begin position="94"/>
        <end position="101"/>
    </location>
    <ligand>
        <name>ATP</name>
        <dbReference type="ChEBI" id="CHEBI:30616"/>
    </ligand>
</feature>
<keyword evidence="5" id="KW-0378">Hydrolase</keyword>
<dbReference type="GO" id="GO:0003684">
    <property type="term" value="F:damaged DNA binding"/>
    <property type="evidence" value="ECO:0007669"/>
    <property type="project" value="InterPro"/>
</dbReference>
<evidence type="ECO:0000256" key="6">
    <source>
        <dbReference type="ARBA" id="ARBA00022833"/>
    </source>
</evidence>
<comment type="function">
    <text evidence="11">Plays a role in repairing double-strand DNA breaks, probably involving stabilizing or processing branched DNA or blocked replication forks.</text>
</comment>